<evidence type="ECO:0000313" key="1">
    <source>
        <dbReference type="EMBL" id="TQM39851.1"/>
    </source>
</evidence>
<evidence type="ECO:0000313" key="2">
    <source>
        <dbReference type="Proteomes" id="UP000320773"/>
    </source>
</evidence>
<proteinExistence type="predicted"/>
<dbReference type="EMBL" id="VFPJ01000001">
    <property type="protein sequence ID" value="TQM39851.1"/>
    <property type="molecule type" value="Genomic_DNA"/>
</dbReference>
<evidence type="ECO:0008006" key="3">
    <source>
        <dbReference type="Google" id="ProtNLM"/>
    </source>
</evidence>
<dbReference type="RefSeq" id="WP_185740234.1">
    <property type="nucleotide sequence ID" value="NZ_VFPJ01000001.1"/>
</dbReference>
<comment type="caution">
    <text evidence="1">The sequence shown here is derived from an EMBL/GenBank/DDBJ whole genome shotgun (WGS) entry which is preliminary data.</text>
</comment>
<sequence>MSKKHFIKRHLLILERLRKNPCDFKELQEYVRKQFMYDDEDYELLIRTFERDQKEILSIYGVEIRYIRKEKVYKIIELLT</sequence>
<accession>A0A543G1B0</accession>
<dbReference type="Proteomes" id="UP000320773">
    <property type="component" value="Unassembled WGS sequence"/>
</dbReference>
<organism evidence="1 2">
    <name type="scientific">Flavobacterium branchiophilum</name>
    <dbReference type="NCBI Taxonomy" id="55197"/>
    <lineage>
        <taxon>Bacteria</taxon>
        <taxon>Pseudomonadati</taxon>
        <taxon>Bacteroidota</taxon>
        <taxon>Flavobacteriia</taxon>
        <taxon>Flavobacteriales</taxon>
        <taxon>Flavobacteriaceae</taxon>
        <taxon>Flavobacterium</taxon>
    </lineage>
</organism>
<name>A0A543G1B0_9FLAO</name>
<protein>
    <recommendedName>
        <fullName evidence="3">DUF2087 domain-containing protein</fullName>
    </recommendedName>
</protein>
<dbReference type="AlphaFoldDB" id="A0A543G1B0"/>
<gene>
    <name evidence="1" type="ORF">BC670_0694</name>
</gene>
<reference evidence="1 2" key="1">
    <citation type="submission" date="2019-06" db="EMBL/GenBank/DDBJ databases">
        <title>Genomic Encyclopedia of Archaeal and Bacterial Type Strains, Phase II (KMG-II): from individual species to whole genera.</title>
        <authorList>
            <person name="Goeker M."/>
        </authorList>
    </citation>
    <scope>NUCLEOTIDE SEQUENCE [LARGE SCALE GENOMIC DNA]</scope>
    <source>
        <strain evidence="1 2">DSM 24789</strain>
    </source>
</reference>